<dbReference type="Proteomes" id="UP000184440">
    <property type="component" value="Unassembled WGS sequence"/>
</dbReference>
<reference evidence="10 11" key="1">
    <citation type="submission" date="2016-11" db="EMBL/GenBank/DDBJ databases">
        <authorList>
            <person name="Jaros S."/>
            <person name="Januszkiewicz K."/>
            <person name="Wedrychowicz H."/>
        </authorList>
    </citation>
    <scope>NUCLEOTIDE SEQUENCE [LARGE SCALE GENOMIC DNA]</scope>
    <source>
        <strain evidence="10 11">DSM 46144</strain>
    </source>
</reference>
<keyword evidence="5" id="KW-0547">Nucleotide-binding</keyword>
<evidence type="ECO:0000256" key="7">
    <source>
        <dbReference type="ARBA" id="ARBA00022970"/>
    </source>
</evidence>
<comment type="similarity">
    <text evidence="2">Belongs to the ABC transporter superfamily.</text>
</comment>
<dbReference type="GO" id="GO:0016887">
    <property type="term" value="F:ATP hydrolysis activity"/>
    <property type="evidence" value="ECO:0007669"/>
    <property type="project" value="InterPro"/>
</dbReference>
<evidence type="ECO:0000256" key="1">
    <source>
        <dbReference type="ARBA" id="ARBA00004202"/>
    </source>
</evidence>
<dbReference type="Pfam" id="PF00005">
    <property type="entry name" value="ABC_tran"/>
    <property type="match status" value="1"/>
</dbReference>
<dbReference type="PANTHER" id="PTHR43166:SF9">
    <property type="entry name" value="GLUTAMATE_ASPARTATE IMPORT ATP-BINDING PROTEIN GLTL"/>
    <property type="match status" value="1"/>
</dbReference>
<keyword evidence="7" id="KW-0029">Amino-acid transport</keyword>
<dbReference type="OrthoDB" id="4283894at2"/>
<proteinExistence type="inferred from homology"/>
<organism evidence="10 11">
    <name type="scientific">Cryptosporangium aurantiacum</name>
    <dbReference type="NCBI Taxonomy" id="134849"/>
    <lineage>
        <taxon>Bacteria</taxon>
        <taxon>Bacillati</taxon>
        <taxon>Actinomycetota</taxon>
        <taxon>Actinomycetes</taxon>
        <taxon>Cryptosporangiales</taxon>
        <taxon>Cryptosporangiaceae</taxon>
        <taxon>Cryptosporangium</taxon>
    </lineage>
</organism>
<dbReference type="AlphaFoldDB" id="A0A1M7RJI6"/>
<evidence type="ECO:0000256" key="3">
    <source>
        <dbReference type="ARBA" id="ARBA00022448"/>
    </source>
</evidence>
<dbReference type="SUPFAM" id="SSF52540">
    <property type="entry name" value="P-loop containing nucleoside triphosphate hydrolases"/>
    <property type="match status" value="1"/>
</dbReference>
<dbReference type="PROSITE" id="PS00211">
    <property type="entry name" value="ABC_TRANSPORTER_1"/>
    <property type="match status" value="1"/>
</dbReference>
<dbReference type="InterPro" id="IPR003439">
    <property type="entry name" value="ABC_transporter-like_ATP-bd"/>
</dbReference>
<feature type="domain" description="ABC transporter" evidence="9">
    <location>
        <begin position="7"/>
        <end position="241"/>
    </location>
</feature>
<name>A0A1M7RJI6_9ACTN</name>
<keyword evidence="6 10" id="KW-0067">ATP-binding</keyword>
<keyword evidence="11" id="KW-1185">Reference proteome</keyword>
<evidence type="ECO:0000256" key="5">
    <source>
        <dbReference type="ARBA" id="ARBA00022741"/>
    </source>
</evidence>
<keyword evidence="8" id="KW-0472">Membrane</keyword>
<dbReference type="InterPro" id="IPR030679">
    <property type="entry name" value="ABC_ATPase_HisP-typ"/>
</dbReference>
<dbReference type="PANTHER" id="PTHR43166">
    <property type="entry name" value="AMINO ACID IMPORT ATP-BINDING PROTEIN"/>
    <property type="match status" value="1"/>
</dbReference>
<evidence type="ECO:0000313" key="10">
    <source>
        <dbReference type="EMBL" id="SHN46329.1"/>
    </source>
</evidence>
<dbReference type="GO" id="GO:0005886">
    <property type="term" value="C:plasma membrane"/>
    <property type="evidence" value="ECO:0007669"/>
    <property type="project" value="UniProtKB-SubCell"/>
</dbReference>
<gene>
    <name evidence="10" type="ORF">SAMN05443668_11514</name>
</gene>
<dbReference type="InterPro" id="IPR050086">
    <property type="entry name" value="MetN_ABC_transporter-like"/>
</dbReference>
<dbReference type="EMBL" id="FRCS01000015">
    <property type="protein sequence ID" value="SHN46329.1"/>
    <property type="molecule type" value="Genomic_DNA"/>
</dbReference>
<dbReference type="PIRSF" id="PIRSF039085">
    <property type="entry name" value="ABC_ATPase_HisP"/>
    <property type="match status" value="1"/>
</dbReference>
<evidence type="ECO:0000256" key="2">
    <source>
        <dbReference type="ARBA" id="ARBA00005417"/>
    </source>
</evidence>
<keyword evidence="3" id="KW-0813">Transport</keyword>
<evidence type="ECO:0000256" key="6">
    <source>
        <dbReference type="ARBA" id="ARBA00022840"/>
    </source>
</evidence>
<sequence>MTNAAVVRVSGATKTFGPLRVLDRVDLELHSGEVVVLIGPSGSGKSTFCRCVNGLERLDAGTVEISGDRLSESGPGLAAVRRRVGFIFQQFNLFPHLSVLDNVTLAPRLVNRVPRADAEDAARGLLVRVGLADKAGARPGQLSGGQQQRVAIARALAMEPDVLLFDEPTSALDPQTTYEVVDVMEELATAGTTMLVVTHEMGFARRAADRVAFMDGGRIVEVAPPAEFFAAPTSERARTFLSHVLPH</sequence>
<evidence type="ECO:0000256" key="4">
    <source>
        <dbReference type="ARBA" id="ARBA00022475"/>
    </source>
</evidence>
<dbReference type="RefSeq" id="WP_073263232.1">
    <property type="nucleotide sequence ID" value="NZ_FRCS01000015.1"/>
</dbReference>
<evidence type="ECO:0000256" key="8">
    <source>
        <dbReference type="ARBA" id="ARBA00023136"/>
    </source>
</evidence>
<accession>A0A1M7RJI6</accession>
<evidence type="ECO:0000313" key="11">
    <source>
        <dbReference type="Proteomes" id="UP000184440"/>
    </source>
</evidence>
<dbReference type="CDD" id="cd03262">
    <property type="entry name" value="ABC_HisP_GlnQ"/>
    <property type="match status" value="1"/>
</dbReference>
<dbReference type="InterPro" id="IPR017871">
    <property type="entry name" value="ABC_transporter-like_CS"/>
</dbReference>
<dbReference type="Gene3D" id="3.40.50.300">
    <property type="entry name" value="P-loop containing nucleotide triphosphate hydrolases"/>
    <property type="match status" value="1"/>
</dbReference>
<dbReference type="PROSITE" id="PS50893">
    <property type="entry name" value="ABC_TRANSPORTER_2"/>
    <property type="match status" value="1"/>
</dbReference>
<dbReference type="InterPro" id="IPR003593">
    <property type="entry name" value="AAA+_ATPase"/>
</dbReference>
<comment type="subcellular location">
    <subcellularLocation>
        <location evidence="1">Cell membrane</location>
        <topology evidence="1">Peripheral membrane protein</topology>
    </subcellularLocation>
</comment>
<evidence type="ECO:0000259" key="9">
    <source>
        <dbReference type="PROSITE" id="PS50893"/>
    </source>
</evidence>
<dbReference type="SMART" id="SM00382">
    <property type="entry name" value="AAA"/>
    <property type="match status" value="1"/>
</dbReference>
<dbReference type="GO" id="GO:0005524">
    <property type="term" value="F:ATP binding"/>
    <property type="evidence" value="ECO:0007669"/>
    <property type="project" value="UniProtKB-KW"/>
</dbReference>
<dbReference type="GO" id="GO:0015424">
    <property type="term" value="F:ABC-type amino acid transporter activity"/>
    <property type="evidence" value="ECO:0007669"/>
    <property type="project" value="InterPro"/>
</dbReference>
<dbReference type="STRING" id="134849.SAMN05443668_11514"/>
<dbReference type="InterPro" id="IPR027417">
    <property type="entry name" value="P-loop_NTPase"/>
</dbReference>
<keyword evidence="4" id="KW-1003">Cell membrane</keyword>
<protein>
    <submittedName>
        <fullName evidence="10">Amino acid ABC transporter ATP-binding protein, PAAT family</fullName>
    </submittedName>
</protein>